<keyword evidence="1" id="KW-0812">Transmembrane</keyword>
<dbReference type="Gene3D" id="3.30.565.10">
    <property type="entry name" value="Histidine kinase-like ATPase, C-terminal domain"/>
    <property type="match status" value="1"/>
</dbReference>
<keyword evidence="3" id="KW-0808">Transferase</keyword>
<evidence type="ECO:0000313" key="3">
    <source>
        <dbReference type="EMBL" id="MFB5944852.1"/>
    </source>
</evidence>
<keyword evidence="1" id="KW-1133">Transmembrane helix</keyword>
<name>A0ABV5CBC5_9SPHI</name>
<proteinExistence type="predicted"/>
<dbReference type="InterPro" id="IPR050640">
    <property type="entry name" value="Bact_2-comp_sensor_kinase"/>
</dbReference>
<protein>
    <submittedName>
        <fullName evidence="3">Histidine kinase</fullName>
    </submittedName>
</protein>
<sequence length="349" mass="39952">MIPANQPPVIERNRFLLLSCSIIFVGWSIIQGGLLFWYGTTMYTAIVDSLISAAIITLACYVVASVLFYYQPQKEKTTYILVWVISLTVISLAVIRYAIGWIIASEEYQDLIDYSLPLRFLAAGLLIGCMAIINVLWNIQQNNRDNERRKADAEKMAREAELYSLRQKLQPHFLFNSLNSIIALITQKPDLARTMVFQLSDFLRGTLHMDDQQLLDLEAELEHLQLYIDIEKVRFGHRLNIKIHQEGARDYQLPAMIIQPLLENAIKYGLYNTTGQVDINIDISKQDNLLKIKVTNPFDLDSQTKQKSSGFGLRSIERRLFLIYGRTDLLHTNAGKHIFTATISIPQPE</sequence>
<dbReference type="EMBL" id="JBBVGT010000002">
    <property type="protein sequence ID" value="MFB5944852.1"/>
    <property type="molecule type" value="Genomic_DNA"/>
</dbReference>
<reference evidence="3 4" key="1">
    <citation type="submission" date="2024-04" db="EMBL/GenBank/DDBJ databases">
        <title>Albibacterium profundi sp. nov., isolated from sediment of the Challenger Deep of Mariana Trench.</title>
        <authorList>
            <person name="Wang Y."/>
        </authorList>
    </citation>
    <scope>NUCLEOTIDE SEQUENCE [LARGE SCALE GENOMIC DNA]</scope>
    <source>
        <strain evidence="3 4">RHL897</strain>
    </source>
</reference>
<organism evidence="3 4">
    <name type="scientific">Albibacterium profundi</name>
    <dbReference type="NCBI Taxonomy" id="3134906"/>
    <lineage>
        <taxon>Bacteria</taxon>
        <taxon>Pseudomonadati</taxon>
        <taxon>Bacteroidota</taxon>
        <taxon>Sphingobacteriia</taxon>
        <taxon>Sphingobacteriales</taxon>
        <taxon>Sphingobacteriaceae</taxon>
        <taxon>Albibacterium</taxon>
    </lineage>
</organism>
<dbReference type="InterPro" id="IPR036890">
    <property type="entry name" value="HATPase_C_sf"/>
</dbReference>
<comment type="caution">
    <text evidence="3">The sequence shown here is derived from an EMBL/GenBank/DDBJ whole genome shotgun (WGS) entry which is preliminary data.</text>
</comment>
<feature type="domain" description="Signal transduction histidine kinase internal region" evidence="2">
    <location>
        <begin position="160"/>
        <end position="239"/>
    </location>
</feature>
<feature type="transmembrane region" description="Helical" evidence="1">
    <location>
        <begin position="50"/>
        <end position="70"/>
    </location>
</feature>
<feature type="transmembrane region" description="Helical" evidence="1">
    <location>
        <begin position="15"/>
        <end position="38"/>
    </location>
</feature>
<gene>
    <name evidence="3" type="ORF">WKR92_03295</name>
</gene>
<evidence type="ECO:0000313" key="4">
    <source>
        <dbReference type="Proteomes" id="UP001580928"/>
    </source>
</evidence>
<keyword evidence="4" id="KW-1185">Reference proteome</keyword>
<feature type="transmembrane region" description="Helical" evidence="1">
    <location>
        <begin position="116"/>
        <end position="139"/>
    </location>
</feature>
<dbReference type="Proteomes" id="UP001580928">
    <property type="component" value="Unassembled WGS sequence"/>
</dbReference>
<dbReference type="PANTHER" id="PTHR34220">
    <property type="entry name" value="SENSOR HISTIDINE KINASE YPDA"/>
    <property type="match status" value="1"/>
</dbReference>
<dbReference type="GO" id="GO:0016301">
    <property type="term" value="F:kinase activity"/>
    <property type="evidence" value="ECO:0007669"/>
    <property type="project" value="UniProtKB-KW"/>
</dbReference>
<dbReference type="PANTHER" id="PTHR34220:SF7">
    <property type="entry name" value="SENSOR HISTIDINE KINASE YPDA"/>
    <property type="match status" value="1"/>
</dbReference>
<evidence type="ECO:0000259" key="2">
    <source>
        <dbReference type="Pfam" id="PF06580"/>
    </source>
</evidence>
<dbReference type="Pfam" id="PF06580">
    <property type="entry name" value="His_kinase"/>
    <property type="match status" value="1"/>
</dbReference>
<feature type="transmembrane region" description="Helical" evidence="1">
    <location>
        <begin position="82"/>
        <end position="104"/>
    </location>
</feature>
<keyword evidence="1" id="KW-0472">Membrane</keyword>
<keyword evidence="3" id="KW-0418">Kinase</keyword>
<dbReference type="RefSeq" id="WP_375556412.1">
    <property type="nucleotide sequence ID" value="NZ_JBBVGT010000002.1"/>
</dbReference>
<dbReference type="SUPFAM" id="SSF55874">
    <property type="entry name" value="ATPase domain of HSP90 chaperone/DNA topoisomerase II/histidine kinase"/>
    <property type="match status" value="1"/>
</dbReference>
<evidence type="ECO:0000256" key="1">
    <source>
        <dbReference type="SAM" id="Phobius"/>
    </source>
</evidence>
<dbReference type="InterPro" id="IPR010559">
    <property type="entry name" value="Sig_transdc_His_kin_internal"/>
</dbReference>
<accession>A0ABV5CBC5</accession>